<protein>
    <submittedName>
        <fullName evidence="4">Tetratricopeptide repeat protein</fullName>
    </submittedName>
</protein>
<dbReference type="KEGG" id="sper:EW093_13730"/>
<dbReference type="SUPFAM" id="SSF48452">
    <property type="entry name" value="TPR-like"/>
    <property type="match status" value="1"/>
</dbReference>
<name>A0A5C1QEB4_9SPIO</name>
<dbReference type="InterPro" id="IPR019734">
    <property type="entry name" value="TPR_rpt"/>
</dbReference>
<feature type="repeat" description="TPR" evidence="3">
    <location>
        <begin position="133"/>
        <end position="166"/>
    </location>
</feature>
<evidence type="ECO:0000313" key="4">
    <source>
        <dbReference type="EMBL" id="QEN05727.1"/>
    </source>
</evidence>
<proteinExistence type="predicted"/>
<dbReference type="RefSeq" id="WP_149568961.1">
    <property type="nucleotide sequence ID" value="NZ_CP035807.1"/>
</dbReference>
<dbReference type="InterPro" id="IPR011990">
    <property type="entry name" value="TPR-like_helical_dom_sf"/>
</dbReference>
<dbReference type="EMBL" id="CP035807">
    <property type="protein sequence ID" value="QEN05727.1"/>
    <property type="molecule type" value="Genomic_DNA"/>
</dbReference>
<evidence type="ECO:0000313" key="5">
    <source>
        <dbReference type="Proteomes" id="UP000323824"/>
    </source>
</evidence>
<evidence type="ECO:0000256" key="2">
    <source>
        <dbReference type="ARBA" id="ARBA00022803"/>
    </source>
</evidence>
<keyword evidence="1" id="KW-0677">Repeat</keyword>
<reference evidence="4 5" key="2">
    <citation type="submission" date="2019-09" db="EMBL/GenBank/DDBJ databases">
        <title>Complete Genome Sequence and Methylome Analysis of free living Spirochaetas.</title>
        <authorList>
            <person name="Leshcheva N."/>
            <person name="Mikheeva N."/>
        </authorList>
    </citation>
    <scope>NUCLEOTIDE SEQUENCE [LARGE SCALE GENOMIC DNA]</scope>
    <source>
        <strain evidence="4 5">P</strain>
    </source>
</reference>
<sequence>MLNNKLRSIFLILSLMLITLPIFSQKEKNALVSWRQGNYDEAVDICLEELDTLPESSFAERMDSYTVLCWSLLGLKRYDEVVKYGSEAFEKSSRDWRFVAVLGEAHYFLGNNKESLYFLEKYIELRSSGDKADYMYYLMGHVFIRLEEYNRADVALSMAVYLKPLDAKWWARLGYAREQAKDYQRAKDAYSKALSINSSLVDAERGMKRVHESLGL</sequence>
<dbReference type="AlphaFoldDB" id="A0A5C1QEB4"/>
<dbReference type="SMART" id="SM00028">
    <property type="entry name" value="TPR"/>
    <property type="match status" value="3"/>
</dbReference>
<organism evidence="4 5">
    <name type="scientific">Thiospirochaeta perfilievii</name>
    <dbReference type="NCBI Taxonomy" id="252967"/>
    <lineage>
        <taxon>Bacteria</taxon>
        <taxon>Pseudomonadati</taxon>
        <taxon>Spirochaetota</taxon>
        <taxon>Spirochaetia</taxon>
        <taxon>Spirochaetales</taxon>
        <taxon>Spirochaetaceae</taxon>
        <taxon>Thiospirochaeta</taxon>
    </lineage>
</organism>
<reference evidence="4 5" key="1">
    <citation type="submission" date="2019-02" db="EMBL/GenBank/DDBJ databases">
        <authorList>
            <person name="Fomenkov A."/>
            <person name="Dubinina G."/>
            <person name="Grabovich M."/>
            <person name="Vincze T."/>
            <person name="Roberts R.J."/>
        </authorList>
    </citation>
    <scope>NUCLEOTIDE SEQUENCE [LARGE SCALE GENOMIC DNA]</scope>
    <source>
        <strain evidence="4 5">P</strain>
    </source>
</reference>
<dbReference type="PROSITE" id="PS50005">
    <property type="entry name" value="TPR"/>
    <property type="match status" value="2"/>
</dbReference>
<dbReference type="Gene3D" id="1.25.40.10">
    <property type="entry name" value="Tetratricopeptide repeat domain"/>
    <property type="match status" value="2"/>
</dbReference>
<feature type="repeat" description="TPR" evidence="3">
    <location>
        <begin position="167"/>
        <end position="200"/>
    </location>
</feature>
<dbReference type="OrthoDB" id="358925at2"/>
<evidence type="ECO:0000256" key="1">
    <source>
        <dbReference type="ARBA" id="ARBA00022737"/>
    </source>
</evidence>
<accession>A0A5C1QEB4</accession>
<dbReference type="Pfam" id="PF07719">
    <property type="entry name" value="TPR_2"/>
    <property type="match status" value="1"/>
</dbReference>
<evidence type="ECO:0000256" key="3">
    <source>
        <dbReference type="PROSITE-ProRule" id="PRU00339"/>
    </source>
</evidence>
<keyword evidence="5" id="KW-1185">Reference proteome</keyword>
<gene>
    <name evidence="4" type="ORF">EW093_13730</name>
</gene>
<keyword evidence="2 3" id="KW-0802">TPR repeat</keyword>
<dbReference type="Proteomes" id="UP000323824">
    <property type="component" value="Chromosome"/>
</dbReference>
<dbReference type="InterPro" id="IPR013105">
    <property type="entry name" value="TPR_2"/>
</dbReference>